<reference evidence="1" key="1">
    <citation type="submission" date="2020-05" db="EMBL/GenBank/DDBJ databases">
        <title>Large-scale comparative analyses of tick genomes elucidate their genetic diversity and vector capacities.</title>
        <authorList>
            <person name="Jia N."/>
            <person name="Wang J."/>
            <person name="Shi W."/>
            <person name="Du L."/>
            <person name="Sun Y."/>
            <person name="Zhan W."/>
            <person name="Jiang J."/>
            <person name="Wang Q."/>
            <person name="Zhang B."/>
            <person name="Ji P."/>
            <person name="Sakyi L.B."/>
            <person name="Cui X."/>
            <person name="Yuan T."/>
            <person name="Jiang B."/>
            <person name="Yang W."/>
            <person name="Lam T.T.-Y."/>
            <person name="Chang Q."/>
            <person name="Ding S."/>
            <person name="Wang X."/>
            <person name="Zhu J."/>
            <person name="Ruan X."/>
            <person name="Zhao L."/>
            <person name="Wei J."/>
            <person name="Que T."/>
            <person name="Du C."/>
            <person name="Cheng J."/>
            <person name="Dai P."/>
            <person name="Han X."/>
            <person name="Huang E."/>
            <person name="Gao Y."/>
            <person name="Liu J."/>
            <person name="Shao H."/>
            <person name="Ye R."/>
            <person name="Li L."/>
            <person name="Wei W."/>
            <person name="Wang X."/>
            <person name="Wang C."/>
            <person name="Yang T."/>
            <person name="Huo Q."/>
            <person name="Li W."/>
            <person name="Guo W."/>
            <person name="Chen H."/>
            <person name="Zhou L."/>
            <person name="Ni X."/>
            <person name="Tian J."/>
            <person name="Zhou Y."/>
            <person name="Sheng Y."/>
            <person name="Liu T."/>
            <person name="Pan Y."/>
            <person name="Xia L."/>
            <person name="Li J."/>
            <person name="Zhao F."/>
            <person name="Cao W."/>
        </authorList>
    </citation>
    <scope>NUCLEOTIDE SEQUENCE</scope>
    <source>
        <strain evidence="1">Hyas-2018</strain>
    </source>
</reference>
<gene>
    <name evidence="1" type="ORF">HPB50_010263</name>
</gene>
<evidence type="ECO:0000313" key="2">
    <source>
        <dbReference type="Proteomes" id="UP000821845"/>
    </source>
</evidence>
<keyword evidence="2" id="KW-1185">Reference proteome</keyword>
<evidence type="ECO:0000313" key="1">
    <source>
        <dbReference type="EMBL" id="KAH6932856.1"/>
    </source>
</evidence>
<accession>A0ACB7SFY2</accession>
<sequence>MTRRRTRTPSRNGPLTNDAPSTAADISPAASGGRAAASRRFASSTPGGGTRRTPPPPPCPRQLLHVLFFYSDAARSLAFLTITRASYRPIGWMRQRRRWEKKGAPSFNPSVPEIRKLEFTQPQKRFHQSLGRSCSRVSGACERTEATLQKCALQK</sequence>
<dbReference type="Proteomes" id="UP000821845">
    <property type="component" value="Chromosome 4"/>
</dbReference>
<comment type="caution">
    <text evidence="1">The sequence shown here is derived from an EMBL/GenBank/DDBJ whole genome shotgun (WGS) entry which is preliminary data.</text>
</comment>
<proteinExistence type="predicted"/>
<dbReference type="EMBL" id="CM023484">
    <property type="protein sequence ID" value="KAH6932856.1"/>
    <property type="molecule type" value="Genomic_DNA"/>
</dbReference>
<name>A0ACB7SFY2_HYAAI</name>
<protein>
    <submittedName>
        <fullName evidence="1">Uncharacterized protein</fullName>
    </submittedName>
</protein>
<organism evidence="1 2">
    <name type="scientific">Hyalomma asiaticum</name>
    <name type="common">Tick</name>
    <dbReference type="NCBI Taxonomy" id="266040"/>
    <lineage>
        <taxon>Eukaryota</taxon>
        <taxon>Metazoa</taxon>
        <taxon>Ecdysozoa</taxon>
        <taxon>Arthropoda</taxon>
        <taxon>Chelicerata</taxon>
        <taxon>Arachnida</taxon>
        <taxon>Acari</taxon>
        <taxon>Parasitiformes</taxon>
        <taxon>Ixodida</taxon>
        <taxon>Ixodoidea</taxon>
        <taxon>Ixodidae</taxon>
        <taxon>Hyalomminae</taxon>
        <taxon>Hyalomma</taxon>
    </lineage>
</organism>